<keyword evidence="5 10" id="KW-0819">tRNA processing</keyword>
<feature type="site" description="Interaction with substrate tRNA" evidence="10">
    <location>
        <position position="129"/>
    </location>
</feature>
<evidence type="ECO:0000313" key="14">
    <source>
        <dbReference type="EMBL" id="PSL30562.1"/>
    </source>
</evidence>
<dbReference type="RefSeq" id="WP_106595412.1">
    <property type="nucleotide sequence ID" value="NZ_PYAS01000004.1"/>
</dbReference>
<dbReference type="Proteomes" id="UP000241964">
    <property type="component" value="Unassembled WGS sequence"/>
</dbReference>
<dbReference type="AlphaFoldDB" id="A0A2P8G994"/>
<feature type="site" description="Interaction with substrate tRNA" evidence="10">
    <location>
        <position position="106"/>
    </location>
</feature>
<accession>A0A2P8G994</accession>
<organism evidence="14 15">
    <name type="scientific">Dyadobacter jiangsuensis</name>
    <dbReference type="NCBI Taxonomy" id="1591085"/>
    <lineage>
        <taxon>Bacteria</taxon>
        <taxon>Pseudomonadati</taxon>
        <taxon>Bacteroidota</taxon>
        <taxon>Cytophagia</taxon>
        <taxon>Cytophagales</taxon>
        <taxon>Spirosomataceae</taxon>
        <taxon>Dyadobacter</taxon>
    </lineage>
</organism>
<comment type="subunit">
    <text evidence="10">Monomer.</text>
</comment>
<dbReference type="Gene3D" id="1.10.287.890">
    <property type="entry name" value="Crystal structure of tRNA isopentenylpyrophosphate transferase (bh2366) domain"/>
    <property type="match status" value="1"/>
</dbReference>
<keyword evidence="8 10" id="KW-0460">Magnesium</keyword>
<evidence type="ECO:0000256" key="11">
    <source>
        <dbReference type="RuleBase" id="RU003783"/>
    </source>
</evidence>
<name>A0A2P8G994_9BACT</name>
<evidence type="ECO:0000256" key="2">
    <source>
        <dbReference type="ARBA" id="ARBA00003213"/>
    </source>
</evidence>
<dbReference type="InterPro" id="IPR039657">
    <property type="entry name" value="Dimethylallyltransferase"/>
</dbReference>
<gene>
    <name evidence="10" type="primary">miaA</name>
    <name evidence="14" type="ORF">CLV60_104506</name>
</gene>
<evidence type="ECO:0000256" key="4">
    <source>
        <dbReference type="ARBA" id="ARBA00022679"/>
    </source>
</evidence>
<dbReference type="GO" id="GO:0006400">
    <property type="term" value="P:tRNA modification"/>
    <property type="evidence" value="ECO:0007669"/>
    <property type="project" value="TreeGrafter"/>
</dbReference>
<comment type="caution">
    <text evidence="14">The sequence shown here is derived from an EMBL/GenBank/DDBJ whole genome shotgun (WGS) entry which is preliminary data.</text>
</comment>
<dbReference type="InterPro" id="IPR018022">
    <property type="entry name" value="IPT"/>
</dbReference>
<comment type="cofactor">
    <cofactor evidence="1 10">
        <name>Mg(2+)</name>
        <dbReference type="ChEBI" id="CHEBI:18420"/>
    </cofactor>
</comment>
<sequence>MSPETPLLIILGPTASGKTRLATQVAHEIGGEILSADSRQVYRQMDIGTGKDLEEYIVNGAPVPYHLINIRDAGDKYNVNDFQHDFADSYQQIRTNERLPIVCGGTGFYLYALLKGHANDTVPVNEALRKELDLLSTGQLTARFQASDSRYHALADISTRKRLIRALEIAAYLNEHSETSIDFGTESIAYPAVIFGLNPPVETRRERISKRLSIRLKLGLIEEVQNLLNQGITPDSLIYYGLEYKYVTLYLTGAMTFEEMHSKLETEIHRFAKRQMTFFRKMEKDGLKINWIADEWSESEKIQFIIAHYREFKSGNAGTM</sequence>
<evidence type="ECO:0000256" key="8">
    <source>
        <dbReference type="ARBA" id="ARBA00022842"/>
    </source>
</evidence>
<keyword evidence="15" id="KW-1185">Reference proteome</keyword>
<evidence type="ECO:0000256" key="1">
    <source>
        <dbReference type="ARBA" id="ARBA00001946"/>
    </source>
</evidence>
<evidence type="ECO:0000256" key="5">
    <source>
        <dbReference type="ARBA" id="ARBA00022694"/>
    </source>
</evidence>
<dbReference type="NCBIfam" id="TIGR00174">
    <property type="entry name" value="miaA"/>
    <property type="match status" value="1"/>
</dbReference>
<dbReference type="PANTHER" id="PTHR11088:SF60">
    <property type="entry name" value="TRNA DIMETHYLALLYLTRANSFERASE"/>
    <property type="match status" value="1"/>
</dbReference>
<evidence type="ECO:0000256" key="12">
    <source>
        <dbReference type="RuleBase" id="RU003784"/>
    </source>
</evidence>
<dbReference type="Gene3D" id="3.40.50.300">
    <property type="entry name" value="P-loop containing nucleotide triphosphate hydrolases"/>
    <property type="match status" value="2"/>
</dbReference>
<protein>
    <recommendedName>
        <fullName evidence="10">tRNA dimethylallyltransferase</fullName>
        <ecNumber evidence="10">2.5.1.75</ecNumber>
    </recommendedName>
    <alternativeName>
        <fullName evidence="10">Dimethylallyl diphosphate:tRNA dimethylallyltransferase</fullName>
        <shortName evidence="10">DMAPP:tRNA dimethylallyltransferase</shortName>
        <shortName evidence="10">DMATase</shortName>
    </alternativeName>
    <alternativeName>
        <fullName evidence="10">Isopentenyl-diphosphate:tRNA isopentenyltransferase</fullName>
        <shortName evidence="10">IPP transferase</shortName>
        <shortName evidence="10">IPPT</shortName>
        <shortName evidence="10">IPTase</shortName>
    </alternativeName>
</protein>
<feature type="binding site" evidence="10">
    <location>
        <begin position="12"/>
        <end position="19"/>
    </location>
    <ligand>
        <name>ATP</name>
        <dbReference type="ChEBI" id="CHEBI:30616"/>
    </ligand>
</feature>
<dbReference type="PANTHER" id="PTHR11088">
    <property type="entry name" value="TRNA DIMETHYLALLYLTRANSFERASE"/>
    <property type="match status" value="1"/>
</dbReference>
<proteinExistence type="inferred from homology"/>
<reference evidence="14 15" key="1">
    <citation type="submission" date="2018-03" db="EMBL/GenBank/DDBJ databases">
        <title>Genomic Encyclopedia of Archaeal and Bacterial Type Strains, Phase II (KMG-II): from individual species to whole genera.</title>
        <authorList>
            <person name="Goeker M."/>
        </authorList>
    </citation>
    <scope>NUCLEOTIDE SEQUENCE [LARGE SCALE GENOMIC DNA]</scope>
    <source>
        <strain evidence="14 15">DSM 29057</strain>
    </source>
</reference>
<evidence type="ECO:0000256" key="10">
    <source>
        <dbReference type="HAMAP-Rule" id="MF_00185"/>
    </source>
</evidence>
<comment type="caution">
    <text evidence="10">Lacks conserved residue(s) required for the propagation of feature annotation.</text>
</comment>
<dbReference type="OrthoDB" id="9776390at2"/>
<dbReference type="Pfam" id="PF01715">
    <property type="entry name" value="IPPT"/>
    <property type="match status" value="1"/>
</dbReference>
<evidence type="ECO:0000313" key="15">
    <source>
        <dbReference type="Proteomes" id="UP000241964"/>
    </source>
</evidence>
<evidence type="ECO:0000256" key="13">
    <source>
        <dbReference type="RuleBase" id="RU003785"/>
    </source>
</evidence>
<comment type="function">
    <text evidence="2 10 12">Catalyzes the transfer of a dimethylallyl group onto the adenine at position 37 in tRNAs that read codons beginning with uridine, leading to the formation of N6-(dimethylallyl)adenosine (i(6)A).</text>
</comment>
<evidence type="ECO:0000256" key="6">
    <source>
        <dbReference type="ARBA" id="ARBA00022741"/>
    </source>
</evidence>
<comment type="catalytic activity">
    <reaction evidence="9 10 11">
        <text>adenosine(37) in tRNA + dimethylallyl diphosphate = N(6)-dimethylallyladenosine(37) in tRNA + diphosphate</text>
        <dbReference type="Rhea" id="RHEA:26482"/>
        <dbReference type="Rhea" id="RHEA-COMP:10162"/>
        <dbReference type="Rhea" id="RHEA-COMP:10375"/>
        <dbReference type="ChEBI" id="CHEBI:33019"/>
        <dbReference type="ChEBI" id="CHEBI:57623"/>
        <dbReference type="ChEBI" id="CHEBI:74411"/>
        <dbReference type="ChEBI" id="CHEBI:74415"/>
        <dbReference type="EC" id="2.5.1.75"/>
    </reaction>
</comment>
<dbReference type="GO" id="GO:0005524">
    <property type="term" value="F:ATP binding"/>
    <property type="evidence" value="ECO:0007669"/>
    <property type="project" value="UniProtKB-UniRule"/>
</dbReference>
<dbReference type="GO" id="GO:0052381">
    <property type="term" value="F:tRNA dimethylallyltransferase activity"/>
    <property type="evidence" value="ECO:0007669"/>
    <property type="project" value="UniProtKB-UniRule"/>
</dbReference>
<dbReference type="InterPro" id="IPR027417">
    <property type="entry name" value="P-loop_NTPase"/>
</dbReference>
<evidence type="ECO:0000256" key="9">
    <source>
        <dbReference type="ARBA" id="ARBA00049563"/>
    </source>
</evidence>
<comment type="similarity">
    <text evidence="3 10 13">Belongs to the IPP transferase family.</text>
</comment>
<evidence type="ECO:0000256" key="7">
    <source>
        <dbReference type="ARBA" id="ARBA00022840"/>
    </source>
</evidence>
<feature type="region of interest" description="Interaction with substrate tRNA" evidence="10">
    <location>
        <begin position="37"/>
        <end position="40"/>
    </location>
</feature>
<dbReference type="EMBL" id="PYAS01000004">
    <property type="protein sequence ID" value="PSL30562.1"/>
    <property type="molecule type" value="Genomic_DNA"/>
</dbReference>
<dbReference type="HAMAP" id="MF_00185">
    <property type="entry name" value="IPP_trans"/>
    <property type="match status" value="1"/>
</dbReference>
<keyword evidence="4 10" id="KW-0808">Transferase</keyword>
<keyword evidence="6 10" id="KW-0547">Nucleotide-binding</keyword>
<evidence type="ECO:0000256" key="3">
    <source>
        <dbReference type="ARBA" id="ARBA00005842"/>
    </source>
</evidence>
<keyword evidence="7 10" id="KW-0067">ATP-binding</keyword>
<feature type="binding site" evidence="10">
    <location>
        <begin position="14"/>
        <end position="19"/>
    </location>
    <ligand>
        <name>substrate</name>
    </ligand>
</feature>
<dbReference type="EC" id="2.5.1.75" evidence="10"/>
<dbReference type="SUPFAM" id="SSF52540">
    <property type="entry name" value="P-loop containing nucleoside triphosphate hydrolases"/>
    <property type="match status" value="2"/>
</dbReference>